<dbReference type="Proteomes" id="UP000807342">
    <property type="component" value="Unassembled WGS sequence"/>
</dbReference>
<comment type="caution">
    <text evidence="2">The sequence shown here is derived from an EMBL/GenBank/DDBJ whole genome shotgun (WGS) entry which is preliminary data.</text>
</comment>
<dbReference type="AlphaFoldDB" id="A0A9P5XCV1"/>
<accession>A0A9P5XCV1</accession>
<protein>
    <submittedName>
        <fullName evidence="2">Uncharacterized protein</fullName>
    </submittedName>
</protein>
<keyword evidence="3" id="KW-1185">Reference proteome</keyword>
<proteinExistence type="predicted"/>
<reference evidence="2" key="1">
    <citation type="submission" date="2020-11" db="EMBL/GenBank/DDBJ databases">
        <authorList>
            <consortium name="DOE Joint Genome Institute"/>
            <person name="Ahrendt S."/>
            <person name="Riley R."/>
            <person name="Andreopoulos W."/>
            <person name="Labutti K."/>
            <person name="Pangilinan J."/>
            <person name="Ruiz-Duenas F.J."/>
            <person name="Barrasa J.M."/>
            <person name="Sanchez-Garcia M."/>
            <person name="Camarero S."/>
            <person name="Miyauchi S."/>
            <person name="Serrano A."/>
            <person name="Linde D."/>
            <person name="Babiker R."/>
            <person name="Drula E."/>
            <person name="Ayuso-Fernandez I."/>
            <person name="Pacheco R."/>
            <person name="Padilla G."/>
            <person name="Ferreira P."/>
            <person name="Barriuso J."/>
            <person name="Kellner H."/>
            <person name="Castanera R."/>
            <person name="Alfaro M."/>
            <person name="Ramirez L."/>
            <person name="Pisabarro A.G."/>
            <person name="Kuo A."/>
            <person name="Tritt A."/>
            <person name="Lipzen A."/>
            <person name="He G."/>
            <person name="Yan M."/>
            <person name="Ng V."/>
            <person name="Cullen D."/>
            <person name="Martin F."/>
            <person name="Rosso M.-N."/>
            <person name="Henrissat B."/>
            <person name="Hibbett D."/>
            <person name="Martinez A.T."/>
            <person name="Grigoriev I.V."/>
        </authorList>
    </citation>
    <scope>NUCLEOTIDE SEQUENCE</scope>
    <source>
        <strain evidence="2">MF-IS2</strain>
    </source>
</reference>
<name>A0A9P5XCV1_9AGAR</name>
<dbReference type="EMBL" id="MU151154">
    <property type="protein sequence ID" value="KAF9448654.1"/>
    <property type="molecule type" value="Genomic_DNA"/>
</dbReference>
<dbReference type="OrthoDB" id="3260134at2759"/>
<gene>
    <name evidence="2" type="ORF">P691DRAFT_800434</name>
</gene>
<evidence type="ECO:0000313" key="3">
    <source>
        <dbReference type="Proteomes" id="UP000807342"/>
    </source>
</evidence>
<sequence>MAGANYTGGRRNAAKARSRDKTGRIQKDFFGRRRLNILSKGLGVLPRSEEIVTGWSNCSVAARDSIELGHARKTILIQRDDKMLSSVSTPTSGLHGSKKRNRCLEIAVRVSPSSPCSGRSTAIASSSSIKSTKSKLLQKLDILEREFIIYRERGFYVRVYN</sequence>
<evidence type="ECO:0000313" key="2">
    <source>
        <dbReference type="EMBL" id="KAF9448654.1"/>
    </source>
</evidence>
<feature type="region of interest" description="Disordered" evidence="1">
    <location>
        <begin position="1"/>
        <end position="23"/>
    </location>
</feature>
<organism evidence="2 3">
    <name type="scientific">Macrolepiota fuliginosa MF-IS2</name>
    <dbReference type="NCBI Taxonomy" id="1400762"/>
    <lineage>
        <taxon>Eukaryota</taxon>
        <taxon>Fungi</taxon>
        <taxon>Dikarya</taxon>
        <taxon>Basidiomycota</taxon>
        <taxon>Agaricomycotina</taxon>
        <taxon>Agaricomycetes</taxon>
        <taxon>Agaricomycetidae</taxon>
        <taxon>Agaricales</taxon>
        <taxon>Agaricineae</taxon>
        <taxon>Agaricaceae</taxon>
        <taxon>Macrolepiota</taxon>
    </lineage>
</organism>
<evidence type="ECO:0000256" key="1">
    <source>
        <dbReference type="SAM" id="MobiDB-lite"/>
    </source>
</evidence>